<dbReference type="RefSeq" id="XP_068356571.1">
    <property type="nucleotide sequence ID" value="XM_068493232.1"/>
</dbReference>
<dbReference type="Gene3D" id="3.90.70.10">
    <property type="entry name" value="Cysteine proteinases"/>
    <property type="match status" value="1"/>
</dbReference>
<dbReference type="PROSITE" id="PS00972">
    <property type="entry name" value="USP_1"/>
    <property type="match status" value="1"/>
</dbReference>
<dbReference type="GeneID" id="94827936"/>
<dbReference type="VEuPathDB" id="TrichDB:TRFO_06666"/>
<dbReference type="EMBL" id="MLAK01000827">
    <property type="protein sequence ID" value="OHT03435.1"/>
    <property type="molecule type" value="Genomic_DNA"/>
</dbReference>
<dbReference type="SUPFAM" id="SSF54001">
    <property type="entry name" value="Cysteine proteinases"/>
    <property type="match status" value="1"/>
</dbReference>
<name>A0A1J4JAE3_9EUKA</name>
<comment type="caution">
    <text evidence="2">The sequence shown here is derived from an EMBL/GenBank/DDBJ whole genome shotgun (WGS) entry which is preliminary data.</text>
</comment>
<accession>A0A1J4JAE3</accession>
<keyword evidence="4" id="KW-1185">Reference proteome</keyword>
<proteinExistence type="predicted"/>
<reference evidence="2" key="2">
    <citation type="submission" date="2016-10" db="EMBL/GenBank/DDBJ databases">
        <authorList>
            <person name="de Groot N.N."/>
        </authorList>
    </citation>
    <scope>NUCLEOTIDE SEQUENCE [LARGE SCALE GENOMIC DNA]</scope>
    <source>
        <strain evidence="2">K</strain>
    </source>
</reference>
<sequence length="690" mass="80624">MTSNSMLKWKNSMIDNNCCFVDGSWSHPRYAKQHTTTIMNLEGKIVGQAFFTKPYPGLRGNVNTNVSPNTLEIVGIESLRDVISDRKFTGFCSDLDASLWKHVKNMNQFNRHIDPRHALSSIKRMLVKINNSTKTKGVFSNLIPDFIRYVKYLIKFEPNDQLRVDKYLNIVNHFSRNCTPLCNHKTEVDKGAYFDESNPNTKLVFIKFLENTQKIIKFSSQAYSTQKLESFHHARLFFAPKLYAFRNSYELRNNLAVLSNNEDTWMKNLFSQTKMTKTKIFNDTLQNFTSVHREYKIKNITYREKQNKLRNLYRNNGKESDIGHTKSILREIPEDFEGNECQDSFDSIMLDLIRESLFIEEEDSPETQAAFENYLEQALITSEDDSEDLEVSISDCLSEKYVQLLNQNDLSYYLENQKLKRLMMSNGSYFLSVGIKNLYQTCWLNAAIQALLSSEHFRRNMQNIQITFPVFYHFICKLLNSDHSIEMPQCVQTTFIRNGCQQFDVFSAIEYIVDISGIENKDIYFHKHLLNQQFCTFCHSPLIDGDTYGIQIKINHEFESFRECIIRDIHSVFCSRGHQNYNANLELEFPTLLIIQLDRKSTNMFNNRDVDVPRMLEIDDNYYILNSIITNPGNNINSKSHFKTVVFSEGEIVIIDDEIIYELSKLSDENMQKELEEISQKSVIAFFTKD</sequence>
<evidence type="ECO:0000259" key="1">
    <source>
        <dbReference type="PROSITE" id="PS50235"/>
    </source>
</evidence>
<evidence type="ECO:0000313" key="4">
    <source>
        <dbReference type="Proteomes" id="UP000179807"/>
    </source>
</evidence>
<feature type="domain" description="USP" evidence="1">
    <location>
        <begin position="433"/>
        <end position="690"/>
    </location>
</feature>
<dbReference type="VEuPathDB" id="TrichDB:TRFO_37687"/>
<organism evidence="2 4">
    <name type="scientific">Tritrichomonas foetus</name>
    <dbReference type="NCBI Taxonomy" id="1144522"/>
    <lineage>
        <taxon>Eukaryota</taxon>
        <taxon>Metamonada</taxon>
        <taxon>Parabasalia</taxon>
        <taxon>Tritrichomonadida</taxon>
        <taxon>Tritrichomonadidae</taxon>
        <taxon>Tritrichomonas</taxon>
    </lineage>
</organism>
<dbReference type="InterPro" id="IPR018200">
    <property type="entry name" value="USP_CS"/>
</dbReference>
<protein>
    <recommendedName>
        <fullName evidence="1">USP domain-containing protein</fullName>
    </recommendedName>
</protein>
<dbReference type="GO" id="GO:0004843">
    <property type="term" value="F:cysteine-type deubiquitinase activity"/>
    <property type="evidence" value="ECO:0007669"/>
    <property type="project" value="InterPro"/>
</dbReference>
<dbReference type="EMBL" id="MLAK01001195">
    <property type="protein sequence ID" value="OHS96150.1"/>
    <property type="molecule type" value="Genomic_DNA"/>
</dbReference>
<evidence type="ECO:0000313" key="2">
    <source>
        <dbReference type="EMBL" id="OHS96150.1"/>
    </source>
</evidence>
<dbReference type="InterPro" id="IPR038765">
    <property type="entry name" value="Papain-like_cys_pep_sf"/>
</dbReference>
<gene>
    <name evidence="3" type="ORF">TRFO_06666</name>
    <name evidence="2" type="ORF">TRFO_37687</name>
</gene>
<dbReference type="Proteomes" id="UP000179807">
    <property type="component" value="Unassembled WGS sequence"/>
</dbReference>
<dbReference type="InterPro" id="IPR028889">
    <property type="entry name" value="USP"/>
</dbReference>
<dbReference type="AlphaFoldDB" id="A0A1J4JAE3"/>
<dbReference type="PROSITE" id="PS50235">
    <property type="entry name" value="USP_3"/>
    <property type="match status" value="1"/>
</dbReference>
<evidence type="ECO:0000313" key="3">
    <source>
        <dbReference type="EMBL" id="OHT03435.1"/>
    </source>
</evidence>
<reference evidence="4" key="1">
    <citation type="submission" date="2016-10" db="EMBL/GenBank/DDBJ databases">
        <authorList>
            <person name="Benchimol M."/>
            <person name="Almeida L.G."/>
            <person name="Vasconcelos A.T."/>
            <person name="Perreira-Neves A."/>
            <person name="Rosa I.A."/>
            <person name="Tasca T."/>
            <person name="Bogo M.R."/>
            <person name="de Souza W."/>
        </authorList>
    </citation>
    <scope>NUCLEOTIDE SEQUENCE [LARGE SCALE GENOMIC DNA]</scope>
    <source>
        <strain evidence="4">K</strain>
    </source>
</reference>